<dbReference type="AlphaFoldDB" id="A0A1X6NZB6"/>
<accession>A0A1X6NZB6</accession>
<dbReference type="Proteomes" id="UP000218209">
    <property type="component" value="Unassembled WGS sequence"/>
</dbReference>
<reference evidence="1 2" key="1">
    <citation type="submission" date="2017-03" db="EMBL/GenBank/DDBJ databases">
        <title>WGS assembly of Porphyra umbilicalis.</title>
        <authorList>
            <person name="Brawley S.H."/>
            <person name="Blouin N.A."/>
            <person name="Ficko-Blean E."/>
            <person name="Wheeler G.L."/>
            <person name="Lohr M."/>
            <person name="Goodson H.V."/>
            <person name="Jenkins J.W."/>
            <person name="Blaby-Haas C.E."/>
            <person name="Helliwell K.E."/>
            <person name="Chan C."/>
            <person name="Marriage T."/>
            <person name="Bhattacharya D."/>
            <person name="Klein A.S."/>
            <person name="Badis Y."/>
            <person name="Brodie J."/>
            <person name="Cao Y."/>
            <person name="Collen J."/>
            <person name="Dittami S.M."/>
            <person name="Gachon C.M."/>
            <person name="Green B.R."/>
            <person name="Karpowicz S."/>
            <person name="Kim J.W."/>
            <person name="Kudahl U."/>
            <person name="Lin S."/>
            <person name="Michel G."/>
            <person name="Mittag M."/>
            <person name="Olson B.J."/>
            <person name="Pangilinan J."/>
            <person name="Peng Y."/>
            <person name="Qiu H."/>
            <person name="Shu S."/>
            <person name="Singer J.T."/>
            <person name="Smith A.G."/>
            <person name="Sprecher B.N."/>
            <person name="Wagner V."/>
            <person name="Wang W."/>
            <person name="Wang Z.-Y."/>
            <person name="Yan J."/>
            <person name="Yarish C."/>
            <person name="Zoeuner-Riek S."/>
            <person name="Zhuang Y."/>
            <person name="Zou Y."/>
            <person name="Lindquist E.A."/>
            <person name="Grimwood J."/>
            <person name="Barry K."/>
            <person name="Rokhsar D.S."/>
            <person name="Schmutz J."/>
            <person name="Stiller J.W."/>
            <person name="Grossman A.R."/>
            <person name="Prochnik S.E."/>
        </authorList>
    </citation>
    <scope>NUCLEOTIDE SEQUENCE [LARGE SCALE GENOMIC DNA]</scope>
    <source>
        <strain evidence="1">4086291</strain>
    </source>
</reference>
<protein>
    <submittedName>
        <fullName evidence="1">Uncharacterized protein</fullName>
    </submittedName>
</protein>
<sequence>MRNTPTTTMVTWKTARRSPCTAWTCWRRQSTQPAGAPSPAPGSPTFWRPCGPALDQASIEAEARGRLVDDAGGSTGTGDETAAAGTPLTAVLQDAEQCTSRELAEMYAVSEINLESSVPENMPVNPEQRLAAEAASKDVAIYLPYAMVSQCLGYYPNHVDSIASSASELILNLSSTLLPPTTVTRTSVMNMLTVHSHNADVRKVRAAYEWLRGLAVPTAQFEPNVGHVVSFVGLVAQVAHEVNELLDGTRVGDDAWRFFDSGVSSDGDVARSRTYGGQTMTIRGEAAACQRYWLTLDVLNGLLVELRLEMRLSRSYVRLTNQMTSLLRIGDQRVSLAAAGKAAAEIAFEAGDCNELGIVVNMGNVHWVSAVEDISKRKIFM</sequence>
<evidence type="ECO:0000313" key="2">
    <source>
        <dbReference type="Proteomes" id="UP000218209"/>
    </source>
</evidence>
<organism evidence="1 2">
    <name type="scientific">Porphyra umbilicalis</name>
    <name type="common">Purple laver</name>
    <name type="synonym">Red alga</name>
    <dbReference type="NCBI Taxonomy" id="2786"/>
    <lineage>
        <taxon>Eukaryota</taxon>
        <taxon>Rhodophyta</taxon>
        <taxon>Bangiophyceae</taxon>
        <taxon>Bangiales</taxon>
        <taxon>Bangiaceae</taxon>
        <taxon>Porphyra</taxon>
    </lineage>
</organism>
<dbReference type="EMBL" id="KV918975">
    <property type="protein sequence ID" value="OSX73860.1"/>
    <property type="molecule type" value="Genomic_DNA"/>
</dbReference>
<evidence type="ECO:0000313" key="1">
    <source>
        <dbReference type="EMBL" id="OSX73860.1"/>
    </source>
</evidence>
<name>A0A1X6NZB6_PORUM</name>
<proteinExistence type="predicted"/>
<keyword evidence="2" id="KW-1185">Reference proteome</keyword>
<gene>
    <name evidence="1" type="ORF">BU14_0323s0003</name>
</gene>